<sequence length="365" mass="41911">MNILNKYIKNNPNILNIFSNLFKLRWQEITHSGKIQQRLSSDIFKIERGKAQLVNPPDTLEEFHDLITQTLEAFKEDESSLRENLRECFPEETNKIIAKIEVKQINSKVKKLSEKNKKILEQKTNKYQNELNNAKNFTDLQEISIKLNKNQEKLLKEFKKDMKKFPISEDTLNEIENIFNSEIKNKIDELNSEETIKAIVRSKTDVIYFPKNIFGIRIHAKSMTPDKIAEYKTKIENRVHDIDALNIPEKWKKIAIQEVTKIAANKLDEIKKFHPQKTFRRRLLGLITSIPMVAGSVAGISAAVLLFATSTVGIVPAVIVGGALLLGGLLIGVRKMLQKSKMPEAIQHAHTFLNKIKDVYKIDLL</sequence>
<proteinExistence type="predicted"/>
<dbReference type="Proteomes" id="UP000216438">
    <property type="component" value="Chromosome"/>
</dbReference>
<accession>A0A249DXU7</accession>
<gene>
    <name evidence="1" type="ORF">BA171_00620</name>
</gene>
<reference evidence="2" key="1">
    <citation type="submission" date="2016-06" db="EMBL/GenBank/DDBJ databases">
        <authorList>
            <person name="Chen W."/>
            <person name="Hasegawa D.K."/>
        </authorList>
    </citation>
    <scope>NUCLEOTIDE SEQUENCE [LARGE SCALE GENOMIC DNA]</scope>
    <source>
        <strain evidence="2">MEAM1</strain>
    </source>
</reference>
<protein>
    <submittedName>
        <fullName evidence="1">Uncharacterized protein</fullName>
    </submittedName>
</protein>
<reference evidence="1 2" key="2">
    <citation type="submission" date="2017-09" db="EMBL/GenBank/DDBJ databases">
        <title>The genome of whitefly Bemisia tabaci, a global crop pest, provides novel insights into virus transmission, host adaptation and insecticide resistance.</title>
        <authorList>
            <person name="Kaur N."/>
            <person name="Kliot A."/>
            <person name="Pinheiro P.V."/>
            <person name="Luan J."/>
            <person name="Zheng Y."/>
            <person name="Liu W."/>
            <person name="Sun H."/>
            <person name="Yang X."/>
            <person name="Xu Y."/>
            <person name="Luo Y."/>
            <person name="Kruse A."/>
            <person name="Fisher T.W."/>
            <person name="Nelson D.R."/>
            <person name="Elimelech M."/>
            <person name="MacCoss M."/>
            <person name="Johnson R."/>
            <person name="Cohen E."/>
            <person name="Hunter W.B."/>
            <person name="Brown J.K."/>
            <person name="Jander G."/>
            <person name="Cilia M."/>
            <person name="Douglas A.E."/>
            <person name="Ghanim M."/>
            <person name="Simmons A.M."/>
            <person name="Wintermantel W.M."/>
            <person name="Ling K.-S."/>
            <person name="Fei Z."/>
        </authorList>
    </citation>
    <scope>NUCLEOTIDE SEQUENCE [LARGE SCALE GENOMIC DNA]</scope>
    <source>
        <strain evidence="1 2">MEAM1</strain>
    </source>
</reference>
<dbReference type="RefSeq" id="WP_016856684.1">
    <property type="nucleotide sequence ID" value="NZ_CP016303.1"/>
</dbReference>
<evidence type="ECO:0000313" key="2">
    <source>
        <dbReference type="Proteomes" id="UP000216438"/>
    </source>
</evidence>
<dbReference type="EMBL" id="CP016303">
    <property type="protein sequence ID" value="ASX25717.1"/>
    <property type="molecule type" value="Genomic_DNA"/>
</dbReference>
<organism evidence="1 2">
    <name type="scientific">Candidatus Hamiltonella defensa</name>
    <name type="common">Bemisia tabaci</name>
    <dbReference type="NCBI Taxonomy" id="672795"/>
    <lineage>
        <taxon>Bacteria</taxon>
        <taxon>Pseudomonadati</taxon>
        <taxon>Pseudomonadota</taxon>
        <taxon>Gammaproteobacteria</taxon>
        <taxon>Enterobacterales</taxon>
        <taxon>Enterobacteriaceae</taxon>
        <taxon>aphid secondary symbionts</taxon>
        <taxon>Candidatus Williamhamiltonella</taxon>
    </lineage>
</organism>
<name>A0A249DXU7_9ENTR</name>
<dbReference type="AlphaFoldDB" id="A0A249DXU7"/>
<evidence type="ECO:0000313" key="1">
    <source>
        <dbReference type="EMBL" id="ASX25717.1"/>
    </source>
</evidence>